<dbReference type="PANTHER" id="PTHR33990:SF1">
    <property type="entry name" value="PROTEIN YJDN"/>
    <property type="match status" value="1"/>
</dbReference>
<organism evidence="2 3">
    <name type="scientific">Luteimonas terrae</name>
    <dbReference type="NCBI Taxonomy" id="1530191"/>
    <lineage>
        <taxon>Bacteria</taxon>
        <taxon>Pseudomonadati</taxon>
        <taxon>Pseudomonadota</taxon>
        <taxon>Gammaproteobacteria</taxon>
        <taxon>Lysobacterales</taxon>
        <taxon>Lysobacteraceae</taxon>
        <taxon>Luteimonas</taxon>
    </lineage>
</organism>
<dbReference type="Pfam" id="PF00903">
    <property type="entry name" value="Glyoxalase"/>
    <property type="match status" value="1"/>
</dbReference>
<dbReference type="SUPFAM" id="SSF54593">
    <property type="entry name" value="Glyoxalase/Bleomycin resistance protein/Dihydroxybiphenyl dioxygenase"/>
    <property type="match status" value="1"/>
</dbReference>
<name>A0A4V6PLU4_9GAMM</name>
<gene>
    <name evidence="2" type="ORF">E2F49_11395</name>
</gene>
<evidence type="ECO:0000259" key="1">
    <source>
        <dbReference type="Pfam" id="PF00903"/>
    </source>
</evidence>
<dbReference type="InterPro" id="IPR028973">
    <property type="entry name" value="PhnB-like"/>
</dbReference>
<sequence>MRFDPYLYFDGDCAEAFRFYGRLFGAEPVLMPYGDAPPCPEHPVAAPERIMYACIAVDGQMLMASDVPPGTPLPDAPHAFVNLGVDSDADAERLFAALAEGGQIRAPMEETFFAHRFGMAVDRFGTGWMVLHAKTGC</sequence>
<dbReference type="InterPro" id="IPR029068">
    <property type="entry name" value="Glyas_Bleomycin-R_OHBP_Dase"/>
</dbReference>
<reference evidence="2 3" key="1">
    <citation type="submission" date="2019-03" db="EMBL/GenBank/DDBJ databases">
        <title>Luteimonas zhaokaii sp.nov., isolated from the rectal contents of Plateau pika in Yushu, Qinghai Province, China.</title>
        <authorList>
            <person name="Zhang G."/>
        </authorList>
    </citation>
    <scope>NUCLEOTIDE SEQUENCE [LARGE SCALE GENOMIC DNA]</scope>
    <source>
        <strain evidence="2 3">THG-MD21</strain>
    </source>
</reference>
<proteinExistence type="predicted"/>
<accession>A0A4V6PLU4</accession>
<dbReference type="CDD" id="cd06588">
    <property type="entry name" value="PhnB_like"/>
    <property type="match status" value="1"/>
</dbReference>
<dbReference type="AlphaFoldDB" id="A0A4V6PLU4"/>
<dbReference type="InterPro" id="IPR004360">
    <property type="entry name" value="Glyas_Fos-R_dOase_dom"/>
</dbReference>
<keyword evidence="3" id="KW-1185">Reference proteome</keyword>
<dbReference type="RefSeq" id="WP_133393988.1">
    <property type="nucleotide sequence ID" value="NZ_SMTG01000004.1"/>
</dbReference>
<evidence type="ECO:0000313" key="2">
    <source>
        <dbReference type="EMBL" id="TDK30934.1"/>
    </source>
</evidence>
<evidence type="ECO:0000313" key="3">
    <source>
        <dbReference type="Proteomes" id="UP000295543"/>
    </source>
</evidence>
<feature type="domain" description="Glyoxalase/fosfomycin resistance/dioxygenase" evidence="1">
    <location>
        <begin position="2"/>
        <end position="129"/>
    </location>
</feature>
<dbReference type="EMBL" id="SMTG01000004">
    <property type="protein sequence ID" value="TDK30934.1"/>
    <property type="molecule type" value="Genomic_DNA"/>
</dbReference>
<dbReference type="Proteomes" id="UP000295543">
    <property type="component" value="Unassembled WGS sequence"/>
</dbReference>
<dbReference type="Gene3D" id="3.10.180.10">
    <property type="entry name" value="2,3-Dihydroxybiphenyl 1,2-Dioxygenase, domain 1"/>
    <property type="match status" value="1"/>
</dbReference>
<protein>
    <submittedName>
        <fullName evidence="2">VOC family protein</fullName>
    </submittedName>
</protein>
<dbReference type="OrthoDB" id="9795306at2"/>
<dbReference type="PANTHER" id="PTHR33990">
    <property type="entry name" value="PROTEIN YJDN-RELATED"/>
    <property type="match status" value="1"/>
</dbReference>
<comment type="caution">
    <text evidence="2">The sequence shown here is derived from an EMBL/GenBank/DDBJ whole genome shotgun (WGS) entry which is preliminary data.</text>
</comment>